<reference evidence="1" key="1">
    <citation type="submission" date="2020-04" db="EMBL/GenBank/DDBJ databases">
        <title>Deep metagenomics examines the oral microbiome during advanced dental caries in children, revealing novel taxa and co-occurrences with host molecules.</title>
        <authorList>
            <person name="Baker J.L."/>
            <person name="Morton J.T."/>
            <person name="Dinis M."/>
            <person name="Alvarez R."/>
            <person name="Tran N.C."/>
            <person name="Knight R."/>
            <person name="Edlund A."/>
        </authorList>
    </citation>
    <scope>NUCLEOTIDE SEQUENCE</scope>
    <source>
        <strain evidence="1">JCVI_23_bin.11</strain>
    </source>
</reference>
<evidence type="ECO:0000313" key="1">
    <source>
        <dbReference type="EMBL" id="MBF1306192.1"/>
    </source>
</evidence>
<dbReference type="RefSeq" id="WP_278476590.1">
    <property type="nucleotide sequence ID" value="NZ_JABZRE010000001.1"/>
</dbReference>
<sequence>MFNAKTKKELKFKSVEEDLLILFSEMIKVSISKEVFISLEEKTNDTIDLILDLKTCELIVSNKNQNKFKNPNFVKILSAEVDEVIHRQNNKNSFVIDKLKLSNLINLQFSAIGKDEIINKIIIFLQSISNKEYGLRIKLGEVKVRDNFFCELSKNKILLEYFFNFFKKEVFEWSEKFANADSFQYQLIADFTNFILKDLLLTLSKEEVLGLISEVIKIKKKEPKQNFYYWYKLNNFIDNNLSEIVTEDWLLYQMEGLQFNWSSFLIDFIPENKSNEYLDSVNGFKNKLVKFLKKGIVFVSKENKLSTRSDVLYHKEKFSEFLNLLELLPENYKFFINLKDEFGLTPSFGKEEEESLKNLLLLKDFQQSNKIIFENLDDAISILEMKKKYFS</sequence>
<dbReference type="EMBL" id="JABZRE010000001">
    <property type="protein sequence ID" value="MBF1306192.1"/>
    <property type="molecule type" value="Genomic_DNA"/>
</dbReference>
<protein>
    <submittedName>
        <fullName evidence="1">Uncharacterized protein</fullName>
    </submittedName>
</protein>
<comment type="caution">
    <text evidence="1">The sequence shown here is derived from an EMBL/GenBank/DDBJ whole genome shotgun (WGS) entry which is preliminary data.</text>
</comment>
<accession>A0A930DZI4</accession>
<evidence type="ECO:0000313" key="2">
    <source>
        <dbReference type="Proteomes" id="UP000758611"/>
    </source>
</evidence>
<dbReference type="AlphaFoldDB" id="A0A930DZI4"/>
<organism evidence="1 2">
    <name type="scientific">Parvimonas micra</name>
    <dbReference type="NCBI Taxonomy" id="33033"/>
    <lineage>
        <taxon>Bacteria</taxon>
        <taxon>Bacillati</taxon>
        <taxon>Bacillota</taxon>
        <taxon>Tissierellia</taxon>
        <taxon>Tissierellales</taxon>
        <taxon>Peptoniphilaceae</taxon>
        <taxon>Parvimonas</taxon>
    </lineage>
</organism>
<proteinExistence type="predicted"/>
<name>A0A930DZI4_9FIRM</name>
<gene>
    <name evidence="1" type="ORF">HXM94_00110</name>
</gene>
<dbReference type="Proteomes" id="UP000758611">
    <property type="component" value="Unassembled WGS sequence"/>
</dbReference>